<gene>
    <name evidence="6" type="ORF">MCOR_22688</name>
</gene>
<dbReference type="EMBL" id="CACVKT020003997">
    <property type="protein sequence ID" value="CAC5387340.1"/>
    <property type="molecule type" value="Genomic_DNA"/>
</dbReference>
<proteinExistence type="predicted"/>
<dbReference type="GO" id="GO:0005737">
    <property type="term" value="C:cytoplasm"/>
    <property type="evidence" value="ECO:0007669"/>
    <property type="project" value="TreeGrafter"/>
</dbReference>
<sequence>MAEFPNVGNHCSFETCKQLDFLSFVCDSCTKTFCLDHKFPDKHSCSLEFATFTNKKYEGVKKMSSQFLFKPQTSPGTQMYKVRSKGRKCQTALHVQKILESKPSKQDGKKPKKASKTAAKVALMKMKMKATGEKGIPEPEKVYMLIYLPKELSLAAKPMYFSKTWSFGRCIDFVASSVQMKNENNTGSEKKLRLFNHESGQLLPMEKTLDSLLSEEVIFSGSSVILEYVTTDCCQLENTEDYKT</sequence>
<dbReference type="PANTHER" id="PTHR14677">
    <property type="entry name" value="ARSENITE INDUCUBLE RNA ASSOCIATED PROTEIN AIP-1-RELATED"/>
    <property type="match status" value="1"/>
</dbReference>
<name>A0A6J8BWW8_MYTCO</name>
<reference evidence="6 7" key="1">
    <citation type="submission" date="2020-06" db="EMBL/GenBank/DDBJ databases">
        <authorList>
            <person name="Li R."/>
            <person name="Bekaert M."/>
        </authorList>
    </citation>
    <scope>NUCLEOTIDE SEQUENCE [LARGE SCALE GENOMIC DNA]</scope>
    <source>
        <strain evidence="7">wild</strain>
    </source>
</reference>
<keyword evidence="7" id="KW-1185">Reference proteome</keyword>
<organism evidence="6 7">
    <name type="scientific">Mytilus coruscus</name>
    <name type="common">Sea mussel</name>
    <dbReference type="NCBI Taxonomy" id="42192"/>
    <lineage>
        <taxon>Eukaryota</taxon>
        <taxon>Metazoa</taxon>
        <taxon>Spiralia</taxon>
        <taxon>Lophotrochozoa</taxon>
        <taxon>Mollusca</taxon>
        <taxon>Bivalvia</taxon>
        <taxon>Autobranchia</taxon>
        <taxon>Pteriomorphia</taxon>
        <taxon>Mytilida</taxon>
        <taxon>Mytiloidea</taxon>
        <taxon>Mytilidae</taxon>
        <taxon>Mytilinae</taxon>
        <taxon>Mytilus</taxon>
    </lineage>
</organism>
<keyword evidence="2 4" id="KW-0863">Zinc-finger</keyword>
<keyword evidence="1" id="KW-0479">Metal-binding</keyword>
<dbReference type="Pfam" id="PF01428">
    <property type="entry name" value="zf-AN1"/>
    <property type="match status" value="1"/>
</dbReference>
<evidence type="ECO:0000259" key="5">
    <source>
        <dbReference type="PROSITE" id="PS51039"/>
    </source>
</evidence>
<dbReference type="SUPFAM" id="SSF118310">
    <property type="entry name" value="AN1-like Zinc finger"/>
    <property type="match status" value="1"/>
</dbReference>
<evidence type="ECO:0000256" key="1">
    <source>
        <dbReference type="ARBA" id="ARBA00022723"/>
    </source>
</evidence>
<dbReference type="AlphaFoldDB" id="A0A6J8BWW8"/>
<dbReference type="PANTHER" id="PTHR14677:SF20">
    <property type="entry name" value="ZINC FINGER AN1-TYPE CONTAINING 2A-RELATED"/>
    <property type="match status" value="1"/>
</dbReference>
<evidence type="ECO:0000256" key="4">
    <source>
        <dbReference type="PROSITE-ProRule" id="PRU00449"/>
    </source>
</evidence>
<dbReference type="InterPro" id="IPR057358">
    <property type="entry name" value="UBL_ZFAND1-like"/>
</dbReference>
<dbReference type="Gene3D" id="4.10.1110.10">
    <property type="entry name" value="AN1-like Zinc finger"/>
    <property type="match status" value="1"/>
</dbReference>
<keyword evidence="3" id="KW-0862">Zinc</keyword>
<evidence type="ECO:0000256" key="3">
    <source>
        <dbReference type="ARBA" id="ARBA00022833"/>
    </source>
</evidence>
<dbReference type="SMART" id="SM00154">
    <property type="entry name" value="ZnF_AN1"/>
    <property type="match status" value="1"/>
</dbReference>
<protein>
    <recommendedName>
        <fullName evidence="5">AN1-type domain-containing protein</fullName>
    </recommendedName>
</protein>
<accession>A0A6J8BWW8</accession>
<dbReference type="InterPro" id="IPR035896">
    <property type="entry name" value="AN1-like_Znf"/>
</dbReference>
<dbReference type="PROSITE" id="PS51039">
    <property type="entry name" value="ZF_AN1"/>
    <property type="match status" value="1"/>
</dbReference>
<feature type="domain" description="AN1-type" evidence="5">
    <location>
        <begin position="5"/>
        <end position="53"/>
    </location>
</feature>
<dbReference type="GO" id="GO:0008270">
    <property type="term" value="F:zinc ion binding"/>
    <property type="evidence" value="ECO:0007669"/>
    <property type="project" value="UniProtKB-KW"/>
</dbReference>
<dbReference type="InterPro" id="IPR000058">
    <property type="entry name" value="Znf_AN1"/>
</dbReference>
<evidence type="ECO:0000313" key="7">
    <source>
        <dbReference type="Proteomes" id="UP000507470"/>
    </source>
</evidence>
<dbReference type="Pfam" id="PF25327">
    <property type="entry name" value="UBL_ZFAND1"/>
    <property type="match status" value="1"/>
</dbReference>
<evidence type="ECO:0000313" key="6">
    <source>
        <dbReference type="EMBL" id="CAC5387340.1"/>
    </source>
</evidence>
<dbReference type="OrthoDB" id="431929at2759"/>
<dbReference type="Proteomes" id="UP000507470">
    <property type="component" value="Unassembled WGS sequence"/>
</dbReference>
<evidence type="ECO:0000256" key="2">
    <source>
        <dbReference type="ARBA" id="ARBA00022771"/>
    </source>
</evidence>